<dbReference type="EC" id="2.3.1.286" evidence="3"/>
<feature type="binding site" evidence="3">
    <location>
        <begin position="86"/>
        <end position="89"/>
    </location>
    <ligand>
        <name>NAD(+)</name>
        <dbReference type="ChEBI" id="CHEBI:57540"/>
    </ligand>
</feature>
<dbReference type="InterPro" id="IPR029035">
    <property type="entry name" value="DHS-like_NAD/FAD-binding_dom"/>
</dbReference>
<dbReference type="PANTHER" id="PTHR11085:SF4">
    <property type="entry name" value="NAD-DEPENDENT PROTEIN DEACYLASE"/>
    <property type="match status" value="1"/>
</dbReference>
<feature type="binding site" evidence="3">
    <location>
        <position position="219"/>
    </location>
    <ligand>
        <name>NAD(+)</name>
        <dbReference type="ChEBI" id="CHEBI:57540"/>
    </ligand>
</feature>
<feature type="binding site" evidence="3">
    <location>
        <position position="53"/>
    </location>
    <ligand>
        <name>substrate</name>
    </ligand>
</feature>
<comment type="caution">
    <text evidence="6">The sequence shown here is derived from an EMBL/GenBank/DDBJ whole genome shotgun (WGS) entry which is preliminary data.</text>
</comment>
<dbReference type="InterPro" id="IPR026590">
    <property type="entry name" value="Ssirtuin_cat_dom"/>
</dbReference>
<dbReference type="InterPro" id="IPR050134">
    <property type="entry name" value="NAD-dep_sirtuin_deacylases"/>
</dbReference>
<comment type="catalytic activity">
    <reaction evidence="3">
        <text>N(6)-acetyl-L-lysyl-[protein] + NAD(+) + H2O = 2''-O-acetyl-ADP-D-ribose + nicotinamide + L-lysyl-[protein]</text>
        <dbReference type="Rhea" id="RHEA:43636"/>
        <dbReference type="Rhea" id="RHEA-COMP:9752"/>
        <dbReference type="Rhea" id="RHEA-COMP:10731"/>
        <dbReference type="ChEBI" id="CHEBI:15377"/>
        <dbReference type="ChEBI" id="CHEBI:17154"/>
        <dbReference type="ChEBI" id="CHEBI:29969"/>
        <dbReference type="ChEBI" id="CHEBI:57540"/>
        <dbReference type="ChEBI" id="CHEBI:61930"/>
        <dbReference type="ChEBI" id="CHEBI:83767"/>
        <dbReference type="EC" id="2.3.1.286"/>
    </reaction>
</comment>
<feature type="active site" description="Proton acceptor" evidence="3">
    <location>
        <position position="104"/>
    </location>
</feature>
<name>A0ABQ2D956_9DEIO</name>
<dbReference type="InterPro" id="IPR027546">
    <property type="entry name" value="Sirtuin_class_III"/>
</dbReference>
<comment type="catalytic activity">
    <reaction evidence="3">
        <text>N(6)-succinyl-L-lysyl-[protein] + NAD(+) + H2O = 2''-O-succinyl-ADP-D-ribose + nicotinamide + L-lysyl-[protein]</text>
        <dbReference type="Rhea" id="RHEA:47668"/>
        <dbReference type="Rhea" id="RHEA-COMP:9752"/>
        <dbReference type="Rhea" id="RHEA-COMP:11877"/>
        <dbReference type="ChEBI" id="CHEBI:15377"/>
        <dbReference type="ChEBI" id="CHEBI:17154"/>
        <dbReference type="ChEBI" id="CHEBI:29969"/>
        <dbReference type="ChEBI" id="CHEBI:57540"/>
        <dbReference type="ChEBI" id="CHEBI:87830"/>
        <dbReference type="ChEBI" id="CHEBI:87832"/>
    </reaction>
</comment>
<dbReference type="PANTHER" id="PTHR11085">
    <property type="entry name" value="NAD-DEPENDENT PROTEIN DEACYLASE SIRTUIN-5, MITOCHONDRIAL-RELATED"/>
    <property type="match status" value="1"/>
</dbReference>
<dbReference type="Gene3D" id="3.30.1600.10">
    <property type="entry name" value="SIR2/SIRT2 'Small Domain"/>
    <property type="match status" value="1"/>
</dbReference>
<feature type="binding site" evidence="3">
    <location>
        <position position="56"/>
    </location>
    <ligand>
        <name>substrate</name>
    </ligand>
</feature>
<keyword evidence="1" id="KW-0808">Transferase</keyword>
<comment type="domain">
    <text evidence="3">2 residues (Tyr-53 and Arg-56) present in a large hydrophobic pocket are probably involved in substrate specificity. They are important for desuccinylation activity, but dispensable for deacetylation activity.</text>
</comment>
<sequence length="233" mass="25502">MANIVVLTGAGISAESGLKTFRDLGGLWETHPVEDLASPGGFKRNPQLVLDFYNLRRKQAAAAQPNAAHFALAALEQKHNVQIITQNVDDLHERAGSSKVLHLHGELSKVRSTQNPALIYDIGQIDPENLEIHVGSTCELGSQLRPHIVWFGEMVPEIEQAAELCRKADFFLVVGTSLLVVPAATLLFEVPEHVRKCIIDPSLPEFPKIPNLYSIEEKATVGVPRLVEQLLGG</sequence>
<accession>A0ABQ2D956</accession>
<feature type="binding site" evidence="3">
    <location>
        <begin position="175"/>
        <end position="177"/>
    </location>
    <ligand>
        <name>NAD(+)</name>
        <dbReference type="ChEBI" id="CHEBI:57540"/>
    </ligand>
</feature>
<evidence type="ECO:0000313" key="7">
    <source>
        <dbReference type="Proteomes" id="UP000632222"/>
    </source>
</evidence>
<proteinExistence type="inferred from homology"/>
<evidence type="ECO:0000313" key="6">
    <source>
        <dbReference type="EMBL" id="GGJ50478.1"/>
    </source>
</evidence>
<dbReference type="HAMAP" id="MF_01121">
    <property type="entry name" value="Sirtuin_ClassIII"/>
    <property type="match status" value="1"/>
</dbReference>
<protein>
    <recommendedName>
        <fullName evidence="3">NAD-dependent protein deacylase</fullName>
        <ecNumber evidence="3">2.3.1.286</ecNumber>
    </recommendedName>
    <alternativeName>
        <fullName evidence="3">Regulatory protein SIR2 homolog</fullName>
    </alternativeName>
</protein>
<feature type="binding site" evidence="3">
    <location>
        <begin position="9"/>
        <end position="28"/>
    </location>
    <ligand>
        <name>NAD(+)</name>
        <dbReference type="ChEBI" id="CHEBI:57540"/>
    </ligand>
</feature>
<dbReference type="InterPro" id="IPR026591">
    <property type="entry name" value="Sirtuin_cat_small_dom_sf"/>
</dbReference>
<keyword evidence="7" id="KW-1185">Reference proteome</keyword>
<reference evidence="7" key="1">
    <citation type="journal article" date="2019" name="Int. J. Syst. Evol. Microbiol.">
        <title>The Global Catalogue of Microorganisms (GCM) 10K type strain sequencing project: providing services to taxonomists for standard genome sequencing and annotation.</title>
        <authorList>
            <consortium name="The Broad Institute Genomics Platform"/>
            <consortium name="The Broad Institute Genome Sequencing Center for Infectious Disease"/>
            <person name="Wu L."/>
            <person name="Ma J."/>
        </authorList>
    </citation>
    <scope>NUCLEOTIDE SEQUENCE [LARGE SCALE GENOMIC DNA]</scope>
    <source>
        <strain evidence="7">JCM 14370</strain>
    </source>
</reference>
<dbReference type="Proteomes" id="UP000632222">
    <property type="component" value="Unassembled WGS sequence"/>
</dbReference>
<evidence type="ECO:0000256" key="2">
    <source>
        <dbReference type="ARBA" id="ARBA00023027"/>
    </source>
</evidence>
<dbReference type="Pfam" id="PF02146">
    <property type="entry name" value="SIR2"/>
    <property type="match status" value="1"/>
</dbReference>
<organism evidence="6 7">
    <name type="scientific">Deinococcus roseus</name>
    <dbReference type="NCBI Taxonomy" id="392414"/>
    <lineage>
        <taxon>Bacteria</taxon>
        <taxon>Thermotogati</taxon>
        <taxon>Deinococcota</taxon>
        <taxon>Deinococci</taxon>
        <taxon>Deinococcales</taxon>
        <taxon>Deinococcaceae</taxon>
        <taxon>Deinococcus</taxon>
    </lineage>
</organism>
<dbReference type="EMBL" id="BMOD01000021">
    <property type="protein sequence ID" value="GGJ50478.1"/>
    <property type="molecule type" value="Genomic_DNA"/>
</dbReference>
<dbReference type="SUPFAM" id="SSF52467">
    <property type="entry name" value="DHS-like NAD/FAD-binding domain"/>
    <property type="match status" value="1"/>
</dbReference>
<evidence type="ECO:0000256" key="1">
    <source>
        <dbReference type="ARBA" id="ARBA00022679"/>
    </source>
</evidence>
<keyword evidence="2 3" id="KW-0520">NAD</keyword>
<feature type="domain" description="Deacetylase sirtuin-type" evidence="5">
    <location>
        <begin position="1"/>
        <end position="233"/>
    </location>
</feature>
<dbReference type="PROSITE" id="PS50305">
    <property type="entry name" value="SIRTUIN"/>
    <property type="match status" value="1"/>
</dbReference>
<comment type="subcellular location">
    <subcellularLocation>
        <location evidence="3">Cytoplasm</location>
    </subcellularLocation>
</comment>
<comment type="function">
    <text evidence="3">NAD-dependent lysine deacetylase and desuccinylase that specifically removes acetyl and succinyl groups on target proteins. Modulates the activities of several proteins which are inactive in their acylated form.</text>
</comment>
<comment type="similarity">
    <text evidence="3">Belongs to the sirtuin family. Class III subfamily.</text>
</comment>
<gene>
    <name evidence="3 6" type="primary">cobB</name>
    <name evidence="6" type="ORF">GCM10008938_40500</name>
</gene>
<evidence type="ECO:0000259" key="5">
    <source>
        <dbReference type="PROSITE" id="PS50305"/>
    </source>
</evidence>
<keyword evidence="3" id="KW-0963">Cytoplasm</keyword>
<dbReference type="Gene3D" id="3.40.50.1220">
    <property type="entry name" value="TPP-binding domain"/>
    <property type="match status" value="1"/>
</dbReference>
<dbReference type="InterPro" id="IPR003000">
    <property type="entry name" value="Sirtuin"/>
</dbReference>
<dbReference type="RefSeq" id="WP_189005949.1">
    <property type="nucleotide sequence ID" value="NZ_BMOD01000021.1"/>
</dbReference>
<evidence type="ECO:0000256" key="3">
    <source>
        <dbReference type="HAMAP-Rule" id="MF_01121"/>
    </source>
</evidence>
<evidence type="ECO:0000256" key="4">
    <source>
        <dbReference type="PROSITE-ProRule" id="PRU00236"/>
    </source>
</evidence>
<comment type="caution">
    <text evidence="3 4">Lacks conserved residue(s) required for the propagation of feature annotation.</text>
</comment>